<keyword evidence="2" id="KW-1185">Reference proteome</keyword>
<dbReference type="OrthoDB" id="8195485at2759"/>
<comment type="caution">
    <text evidence="1">The sequence shown here is derived from an EMBL/GenBank/DDBJ whole genome shotgun (WGS) entry which is preliminary data.</text>
</comment>
<sequence length="428" mass="48228">MLLEALLVELRHPSIDFDLHNLLTEKVANDSVATDIINRDVIGKEKYDLFVKERLSEETVTIWAPIKKSKLETFKNSQVAQVPLGDKIIKITGERNLLQRFIIVSRKRTYLDLKQCIGEYEFGTLPRTLFAADSSLLLTTDKSKIIHMLEELVCIVEEYDQVHLVFDKYMELSLKARMRAKRTGASSTYYHISDSALIKNITIKDLLSSVKTKAKLTEYLSEKVIQYSLCADSSSGKDLGEKNVKLIVDTPDTDILLLLVHMYPCIPENTVMLTGKGSARRYLPMKPIYEKLGADKYKALSGFHSFSGSDFTGRFARKLKETCDQAETLPPTNAALNLHILRANFMCMVWKKAIENVPSLPHPKECGWKEIDGMFVPTPTTQLPAPEAILNLIKCGCKKGSEYECFNVAEPDYEVGSEGEDQGPFEAV</sequence>
<dbReference type="PANTHER" id="PTHR46704:SF1">
    <property type="entry name" value="TELOMERE LENGTH REGULATION PROTEIN TEL2 HOMOLOG"/>
    <property type="match status" value="1"/>
</dbReference>
<proteinExistence type="predicted"/>
<dbReference type="PANTHER" id="PTHR46704">
    <property type="entry name" value="CXC DOMAIN-CONTAINING PROTEIN-RELATED"/>
    <property type="match status" value="1"/>
</dbReference>
<evidence type="ECO:0000313" key="2">
    <source>
        <dbReference type="Proteomes" id="UP000801492"/>
    </source>
</evidence>
<protein>
    <submittedName>
        <fullName evidence="1">Uncharacterized protein</fullName>
    </submittedName>
</protein>
<organism evidence="1 2">
    <name type="scientific">Ignelater luminosus</name>
    <name type="common">Cucubano</name>
    <name type="synonym">Pyrophorus luminosus</name>
    <dbReference type="NCBI Taxonomy" id="2038154"/>
    <lineage>
        <taxon>Eukaryota</taxon>
        <taxon>Metazoa</taxon>
        <taxon>Ecdysozoa</taxon>
        <taxon>Arthropoda</taxon>
        <taxon>Hexapoda</taxon>
        <taxon>Insecta</taxon>
        <taxon>Pterygota</taxon>
        <taxon>Neoptera</taxon>
        <taxon>Endopterygota</taxon>
        <taxon>Coleoptera</taxon>
        <taxon>Polyphaga</taxon>
        <taxon>Elateriformia</taxon>
        <taxon>Elateroidea</taxon>
        <taxon>Elateridae</taxon>
        <taxon>Agrypninae</taxon>
        <taxon>Pyrophorini</taxon>
        <taxon>Ignelater</taxon>
    </lineage>
</organism>
<dbReference type="EMBL" id="VTPC01001079">
    <property type="protein sequence ID" value="KAF2903224.1"/>
    <property type="molecule type" value="Genomic_DNA"/>
</dbReference>
<evidence type="ECO:0000313" key="1">
    <source>
        <dbReference type="EMBL" id="KAF2903224.1"/>
    </source>
</evidence>
<reference evidence="1" key="1">
    <citation type="submission" date="2019-08" db="EMBL/GenBank/DDBJ databases">
        <title>The genome of the North American firefly Photinus pyralis.</title>
        <authorList>
            <consortium name="Photinus pyralis genome working group"/>
            <person name="Fallon T.R."/>
            <person name="Sander Lower S.E."/>
            <person name="Weng J.-K."/>
        </authorList>
    </citation>
    <scope>NUCLEOTIDE SEQUENCE</scope>
    <source>
        <strain evidence="1">TRF0915ILg1</strain>
        <tissue evidence="1">Whole body</tissue>
    </source>
</reference>
<dbReference type="Proteomes" id="UP000801492">
    <property type="component" value="Unassembled WGS sequence"/>
</dbReference>
<accession>A0A8K0GKD6</accession>
<dbReference type="AlphaFoldDB" id="A0A8K0GKD6"/>
<name>A0A8K0GKD6_IGNLU</name>
<gene>
    <name evidence="1" type="ORF">ILUMI_02965</name>
</gene>